<dbReference type="Gene3D" id="1.10.10.10">
    <property type="entry name" value="Winged helix-like DNA-binding domain superfamily/Winged helix DNA-binding domain"/>
    <property type="match status" value="1"/>
</dbReference>
<organism evidence="5 6">
    <name type="scientific">Negadavirga shengliensis</name>
    <dbReference type="NCBI Taxonomy" id="1389218"/>
    <lineage>
        <taxon>Bacteria</taxon>
        <taxon>Pseudomonadati</taxon>
        <taxon>Bacteroidota</taxon>
        <taxon>Cytophagia</taxon>
        <taxon>Cytophagales</taxon>
        <taxon>Cyclobacteriaceae</taxon>
        <taxon>Negadavirga</taxon>
    </lineage>
</organism>
<dbReference type="Gene3D" id="1.10.4040.10">
    <property type="entry name" value="Penicillinase repressor domain"/>
    <property type="match status" value="1"/>
</dbReference>
<evidence type="ECO:0000256" key="4">
    <source>
        <dbReference type="ARBA" id="ARBA00023163"/>
    </source>
</evidence>
<accession>A0ABV9T5X0</accession>
<dbReference type="InterPro" id="IPR036390">
    <property type="entry name" value="WH_DNA-bd_sf"/>
</dbReference>
<keyword evidence="6" id="KW-1185">Reference proteome</keyword>
<keyword evidence="4" id="KW-0804">Transcription</keyword>
<dbReference type="PIRSF" id="PIRSF019455">
    <property type="entry name" value="CopR_AtkY"/>
    <property type="match status" value="1"/>
</dbReference>
<gene>
    <name evidence="5" type="ORF">ACFPFU_17645</name>
</gene>
<dbReference type="Proteomes" id="UP001595818">
    <property type="component" value="Unassembled WGS sequence"/>
</dbReference>
<comment type="similarity">
    <text evidence="1">Belongs to the BlaI transcriptional regulatory family.</text>
</comment>
<keyword evidence="3" id="KW-0238">DNA-binding</keyword>
<name>A0ABV9T5X0_9BACT</name>
<dbReference type="SUPFAM" id="SSF46785">
    <property type="entry name" value="Winged helix' DNA-binding domain"/>
    <property type="match status" value="1"/>
</dbReference>
<evidence type="ECO:0000313" key="6">
    <source>
        <dbReference type="Proteomes" id="UP001595818"/>
    </source>
</evidence>
<dbReference type="InterPro" id="IPR005650">
    <property type="entry name" value="BlaI_family"/>
</dbReference>
<evidence type="ECO:0000313" key="5">
    <source>
        <dbReference type="EMBL" id="MFC4873530.1"/>
    </source>
</evidence>
<evidence type="ECO:0000256" key="3">
    <source>
        <dbReference type="ARBA" id="ARBA00023125"/>
    </source>
</evidence>
<protein>
    <submittedName>
        <fullName evidence="5">BlaI/MecI/CopY family transcriptional regulator</fullName>
    </submittedName>
</protein>
<keyword evidence="2" id="KW-0805">Transcription regulation</keyword>
<dbReference type="RefSeq" id="WP_377066476.1">
    <property type="nucleotide sequence ID" value="NZ_JBHSJJ010000011.1"/>
</dbReference>
<comment type="caution">
    <text evidence="5">The sequence shown here is derived from an EMBL/GenBank/DDBJ whole genome shotgun (WGS) entry which is preliminary data.</text>
</comment>
<dbReference type="EMBL" id="JBHSJJ010000011">
    <property type="protein sequence ID" value="MFC4873530.1"/>
    <property type="molecule type" value="Genomic_DNA"/>
</dbReference>
<dbReference type="Pfam" id="PF03965">
    <property type="entry name" value="Penicillinase_R"/>
    <property type="match status" value="1"/>
</dbReference>
<dbReference type="InterPro" id="IPR036388">
    <property type="entry name" value="WH-like_DNA-bd_sf"/>
</dbReference>
<evidence type="ECO:0000256" key="2">
    <source>
        <dbReference type="ARBA" id="ARBA00023015"/>
    </source>
</evidence>
<proteinExistence type="inferred from homology"/>
<evidence type="ECO:0000256" key="1">
    <source>
        <dbReference type="ARBA" id="ARBA00011046"/>
    </source>
</evidence>
<sequence>MEELSQQEEHIMRIFWRLGRALVRDVLDNIPEPKPPYTTLASSIKLLEKKGYLLHKTYGKTHEYYPKITHSAYRKKKFNHLVNHFFEGSVENVFSFLVKEKKISEKEIHDLQKLIDQYEKSKEQ</sequence>
<reference evidence="6" key="1">
    <citation type="journal article" date="2019" name="Int. J. Syst. Evol. Microbiol.">
        <title>The Global Catalogue of Microorganisms (GCM) 10K type strain sequencing project: providing services to taxonomists for standard genome sequencing and annotation.</title>
        <authorList>
            <consortium name="The Broad Institute Genomics Platform"/>
            <consortium name="The Broad Institute Genome Sequencing Center for Infectious Disease"/>
            <person name="Wu L."/>
            <person name="Ma J."/>
        </authorList>
    </citation>
    <scope>NUCLEOTIDE SEQUENCE [LARGE SCALE GENOMIC DNA]</scope>
    <source>
        <strain evidence="6">CGMCC 4.7466</strain>
    </source>
</reference>